<dbReference type="Pfam" id="PF16916">
    <property type="entry name" value="ZT_dimer"/>
    <property type="match status" value="1"/>
</dbReference>
<keyword evidence="4" id="KW-1003">Cell membrane</keyword>
<dbReference type="Pfam" id="PF01545">
    <property type="entry name" value="Cation_efflux"/>
    <property type="match status" value="1"/>
</dbReference>
<comment type="similarity">
    <text evidence="2">Belongs to the cation diffusion facilitator (CDF) transporter (TC 2.A.4) family.</text>
</comment>
<keyword evidence="6 9" id="KW-1133">Transmembrane helix</keyword>
<feature type="transmembrane region" description="Helical" evidence="9">
    <location>
        <begin position="75"/>
        <end position="93"/>
    </location>
</feature>
<evidence type="ECO:0000256" key="9">
    <source>
        <dbReference type="SAM" id="Phobius"/>
    </source>
</evidence>
<dbReference type="GO" id="GO:0015093">
    <property type="term" value="F:ferrous iron transmembrane transporter activity"/>
    <property type="evidence" value="ECO:0007669"/>
    <property type="project" value="TreeGrafter"/>
</dbReference>
<dbReference type="Gene3D" id="3.30.70.1350">
    <property type="entry name" value="Cation efflux protein, cytoplasmic domain"/>
    <property type="match status" value="1"/>
</dbReference>
<accession>A0A1H7U1P5</accession>
<feature type="transmembrane region" description="Helical" evidence="9">
    <location>
        <begin position="113"/>
        <end position="132"/>
    </location>
</feature>
<evidence type="ECO:0000256" key="3">
    <source>
        <dbReference type="ARBA" id="ARBA00022448"/>
    </source>
</evidence>
<proteinExistence type="inferred from homology"/>
<dbReference type="EMBL" id="FOAG01000009">
    <property type="protein sequence ID" value="SEL90177.1"/>
    <property type="molecule type" value="Genomic_DNA"/>
</dbReference>
<dbReference type="InterPro" id="IPR036837">
    <property type="entry name" value="Cation_efflux_CTD_sf"/>
</dbReference>
<evidence type="ECO:0000259" key="11">
    <source>
        <dbReference type="Pfam" id="PF16916"/>
    </source>
</evidence>
<dbReference type="InterPro" id="IPR058533">
    <property type="entry name" value="Cation_efflux_TM"/>
</dbReference>
<feature type="domain" description="Cation efflux protein transmembrane" evidence="10">
    <location>
        <begin position="11"/>
        <end position="202"/>
    </location>
</feature>
<evidence type="ECO:0000313" key="12">
    <source>
        <dbReference type="EMBL" id="SEL90177.1"/>
    </source>
</evidence>
<keyword evidence="3" id="KW-0813">Transport</keyword>
<dbReference type="PANTHER" id="PTHR43840">
    <property type="entry name" value="MITOCHONDRIAL METAL TRANSPORTER 1-RELATED"/>
    <property type="match status" value="1"/>
</dbReference>
<evidence type="ECO:0000313" key="13">
    <source>
        <dbReference type="Proteomes" id="UP000199582"/>
    </source>
</evidence>
<evidence type="ECO:0000259" key="10">
    <source>
        <dbReference type="Pfam" id="PF01545"/>
    </source>
</evidence>
<keyword evidence="13" id="KW-1185">Reference proteome</keyword>
<dbReference type="Proteomes" id="UP000199582">
    <property type="component" value="Unassembled WGS sequence"/>
</dbReference>
<evidence type="ECO:0000256" key="5">
    <source>
        <dbReference type="ARBA" id="ARBA00022692"/>
    </source>
</evidence>
<dbReference type="InterPro" id="IPR050291">
    <property type="entry name" value="CDF_Transporter"/>
</dbReference>
<dbReference type="InterPro" id="IPR027470">
    <property type="entry name" value="Cation_efflux_CTD"/>
</dbReference>
<dbReference type="OrthoDB" id="9806522at2"/>
<sequence length="298" mass="31547">MNRVLRLAIGSLIVGLAVLSLKALAWALTGSLALMSDALESLVNVAAALAVIAALRVAKRPADSNHPYGHHKAEFFSAVLEGVLIVIAALFILREAWAGFLDPRALDAPFLGMAINAGASLINGAWAVLLIRNGRRYRSPALVADGRHLMTDVVSSVGVLIGIGLAIATGWWILDPAMAVLVALNILWSGWGVIKGSLSGLMDEAVSDDELDEIRGIIATAASDDVAIEAHDLRTRHAGPVTFIDFHLVMPGETTVETAHDLCDRIEAALMAVLPDARVTIHVEPEHKAKHSGIVVLS</sequence>
<dbReference type="GO" id="GO:0015341">
    <property type="term" value="F:zinc efflux antiporter activity"/>
    <property type="evidence" value="ECO:0007669"/>
    <property type="project" value="TreeGrafter"/>
</dbReference>
<dbReference type="InterPro" id="IPR027469">
    <property type="entry name" value="Cation_efflux_TMD_sf"/>
</dbReference>
<reference evidence="12 13" key="1">
    <citation type="submission" date="2016-10" db="EMBL/GenBank/DDBJ databases">
        <authorList>
            <person name="de Groot N.N."/>
        </authorList>
    </citation>
    <scope>NUCLEOTIDE SEQUENCE [LARGE SCALE GENOMIC DNA]</scope>
    <source>
        <strain evidence="12 13">DSM 100674</strain>
    </source>
</reference>
<dbReference type="PANTHER" id="PTHR43840:SF15">
    <property type="entry name" value="MITOCHONDRIAL METAL TRANSPORTER 1-RELATED"/>
    <property type="match status" value="1"/>
</dbReference>
<dbReference type="SUPFAM" id="SSF161111">
    <property type="entry name" value="Cation efflux protein transmembrane domain-like"/>
    <property type="match status" value="1"/>
</dbReference>
<gene>
    <name evidence="12" type="ORF">SAMN05443999_109111</name>
</gene>
<dbReference type="GO" id="GO:0015086">
    <property type="term" value="F:cadmium ion transmembrane transporter activity"/>
    <property type="evidence" value="ECO:0007669"/>
    <property type="project" value="TreeGrafter"/>
</dbReference>
<organism evidence="12 13">
    <name type="scientific">Roseovarius azorensis</name>
    <dbReference type="NCBI Taxonomy" id="1287727"/>
    <lineage>
        <taxon>Bacteria</taxon>
        <taxon>Pseudomonadati</taxon>
        <taxon>Pseudomonadota</taxon>
        <taxon>Alphaproteobacteria</taxon>
        <taxon>Rhodobacterales</taxon>
        <taxon>Roseobacteraceae</taxon>
        <taxon>Roseovarius</taxon>
    </lineage>
</organism>
<dbReference type="FunFam" id="3.30.70.1350:FF:000002">
    <property type="entry name" value="Ferrous-iron efflux pump FieF"/>
    <property type="match status" value="1"/>
</dbReference>
<evidence type="ECO:0000256" key="6">
    <source>
        <dbReference type="ARBA" id="ARBA00022989"/>
    </source>
</evidence>
<evidence type="ECO:0000256" key="2">
    <source>
        <dbReference type="ARBA" id="ARBA00008114"/>
    </source>
</evidence>
<evidence type="ECO:0000256" key="8">
    <source>
        <dbReference type="ARBA" id="ARBA00068882"/>
    </source>
</evidence>
<name>A0A1H7U1P5_9RHOB</name>
<dbReference type="AlphaFoldDB" id="A0A1H7U1P5"/>
<protein>
    <recommendedName>
        <fullName evidence="8">Protein p34</fullName>
    </recommendedName>
</protein>
<keyword evidence="5 9" id="KW-0812">Transmembrane</keyword>
<keyword evidence="7 9" id="KW-0472">Membrane</keyword>
<dbReference type="InterPro" id="IPR002524">
    <property type="entry name" value="Cation_efflux"/>
</dbReference>
<dbReference type="SUPFAM" id="SSF160240">
    <property type="entry name" value="Cation efflux protein cytoplasmic domain-like"/>
    <property type="match status" value="1"/>
</dbReference>
<dbReference type="GO" id="GO:0005886">
    <property type="term" value="C:plasma membrane"/>
    <property type="evidence" value="ECO:0007669"/>
    <property type="project" value="UniProtKB-SubCell"/>
</dbReference>
<evidence type="ECO:0000256" key="1">
    <source>
        <dbReference type="ARBA" id="ARBA00004651"/>
    </source>
</evidence>
<feature type="transmembrane region" description="Helical" evidence="9">
    <location>
        <begin position="37"/>
        <end position="55"/>
    </location>
</feature>
<evidence type="ECO:0000256" key="7">
    <source>
        <dbReference type="ARBA" id="ARBA00023136"/>
    </source>
</evidence>
<dbReference type="RefSeq" id="WP_093038277.1">
    <property type="nucleotide sequence ID" value="NZ_FOAG01000009.1"/>
</dbReference>
<feature type="domain" description="Cation efflux protein cytoplasmic" evidence="11">
    <location>
        <begin position="209"/>
        <end position="286"/>
    </location>
</feature>
<dbReference type="NCBIfam" id="TIGR01297">
    <property type="entry name" value="CDF"/>
    <property type="match status" value="1"/>
</dbReference>
<evidence type="ECO:0000256" key="4">
    <source>
        <dbReference type="ARBA" id="ARBA00022475"/>
    </source>
</evidence>
<dbReference type="Gene3D" id="1.20.1510.10">
    <property type="entry name" value="Cation efflux protein transmembrane domain"/>
    <property type="match status" value="1"/>
</dbReference>
<dbReference type="STRING" id="1287727.SAMN05443999_109111"/>
<feature type="transmembrane region" description="Helical" evidence="9">
    <location>
        <begin position="153"/>
        <end position="171"/>
    </location>
</feature>
<comment type="subcellular location">
    <subcellularLocation>
        <location evidence="1">Cell membrane</location>
        <topology evidence="1">Multi-pass membrane protein</topology>
    </subcellularLocation>
</comment>
<dbReference type="GO" id="GO:0006882">
    <property type="term" value="P:intracellular zinc ion homeostasis"/>
    <property type="evidence" value="ECO:0007669"/>
    <property type="project" value="TreeGrafter"/>
</dbReference>